<feature type="domain" description="G5" evidence="3">
    <location>
        <begin position="143"/>
        <end position="223"/>
    </location>
</feature>
<keyword evidence="2" id="KW-0472">Membrane</keyword>
<dbReference type="Gene3D" id="2.20.230.10">
    <property type="entry name" value="Resuscitation-promoting factor rpfb"/>
    <property type="match status" value="1"/>
</dbReference>
<dbReference type="InterPro" id="IPR036908">
    <property type="entry name" value="RlpA-like_sf"/>
</dbReference>
<dbReference type="OrthoDB" id="9798935at2"/>
<keyword evidence="1" id="KW-0732">Signal</keyword>
<sequence>MKSRLDILEKYRKYVALIVFIVMAMAIYDMGNKSVNLFVDGKDMKMSTSAYDVKSLLEQKKIELSKYDQVSPGLETTLVDGTVIRIDRAFEVTISENGKERKVKTAEKTVEGLLKQEDMKLSKYDKVIPGRAKEIKPGDQISITKVDIQNVEVVEDVPYRVEVISDDSIEAGKSAIVQKGTMGSKKVVYEVVLEDGTEVKRSKIEEEMISEPSEEVVKKGTKSFVITSRGEHRNFKKVISVSATAYTAGYESTGKNPGDAEYGITRSGTRVRPGVVAVDPNVIPLGSKLYIEPLGIVASAEDTGSAIKGNKIDIYMESLSDARRFGRKNVKVYILK</sequence>
<dbReference type="PROSITE" id="PS51109">
    <property type="entry name" value="G5"/>
    <property type="match status" value="1"/>
</dbReference>
<evidence type="ECO:0000259" key="3">
    <source>
        <dbReference type="PROSITE" id="PS51109"/>
    </source>
</evidence>
<dbReference type="InterPro" id="IPR059180">
    <property type="entry name" value="3D_YorM"/>
</dbReference>
<keyword evidence="2" id="KW-0812">Transmembrane</keyword>
<dbReference type="Gene3D" id="2.40.40.10">
    <property type="entry name" value="RlpA-like domain"/>
    <property type="match status" value="1"/>
</dbReference>
<dbReference type="EMBL" id="JJMM01000023">
    <property type="protein sequence ID" value="KDR94252.1"/>
    <property type="molecule type" value="Genomic_DNA"/>
</dbReference>
<reference evidence="4 5" key="1">
    <citation type="submission" date="2014-03" db="EMBL/GenBank/DDBJ databases">
        <title>Genome sequence of Clostridium litorale W6, DSM 5388.</title>
        <authorList>
            <person name="Poehlein A."/>
            <person name="Jagirdar A."/>
            <person name="Khonsari B."/>
            <person name="Chibani C.M."/>
            <person name="Gutierrez Gutierrez D.A."/>
            <person name="Davydova E."/>
            <person name="Alghaithi H.S."/>
            <person name="Nair K.P."/>
            <person name="Dhamotharan K."/>
            <person name="Chandran L."/>
            <person name="G W."/>
            <person name="Daniel R."/>
        </authorList>
    </citation>
    <scope>NUCLEOTIDE SEQUENCE [LARGE SCALE GENOMIC DNA]</scope>
    <source>
        <strain evidence="4 5">W6</strain>
    </source>
</reference>
<feature type="transmembrane region" description="Helical" evidence="2">
    <location>
        <begin position="12"/>
        <end position="28"/>
    </location>
</feature>
<protein>
    <submittedName>
        <fullName evidence="4">3D domain-containing protein</fullName>
    </submittedName>
</protein>
<dbReference type="Pfam" id="PF07501">
    <property type="entry name" value="G5"/>
    <property type="match status" value="1"/>
</dbReference>
<dbReference type="eggNOG" id="COG3583">
    <property type="taxonomic scope" value="Bacteria"/>
</dbReference>
<gene>
    <name evidence="4" type="ORF">CLIT_24c00150</name>
</gene>
<dbReference type="InterPro" id="IPR010611">
    <property type="entry name" value="3D_dom"/>
</dbReference>
<keyword evidence="2" id="KW-1133">Transmembrane helix</keyword>
<dbReference type="GO" id="GO:0019867">
    <property type="term" value="C:outer membrane"/>
    <property type="evidence" value="ECO:0007669"/>
    <property type="project" value="InterPro"/>
</dbReference>
<dbReference type="STRING" id="1121324.CLIT_24c00150"/>
<evidence type="ECO:0000256" key="2">
    <source>
        <dbReference type="SAM" id="Phobius"/>
    </source>
</evidence>
<accession>A0A069RJ26</accession>
<keyword evidence="5" id="KW-1185">Reference proteome</keyword>
<dbReference type="InterPro" id="IPR051933">
    <property type="entry name" value="Resuscitation_pf_RpfB"/>
</dbReference>
<dbReference type="AlphaFoldDB" id="A0A069RJ26"/>
<dbReference type="PANTHER" id="PTHR39160">
    <property type="entry name" value="CELL WALL-BINDING PROTEIN YOCH"/>
    <property type="match status" value="1"/>
</dbReference>
<name>A0A069RJ26_PEPLI</name>
<dbReference type="PANTHER" id="PTHR39160:SF4">
    <property type="entry name" value="RESUSCITATION-PROMOTING FACTOR RPFB"/>
    <property type="match status" value="1"/>
</dbReference>
<dbReference type="Pfam" id="PF06725">
    <property type="entry name" value="3D"/>
    <property type="match status" value="1"/>
</dbReference>
<dbReference type="Pfam" id="PF03990">
    <property type="entry name" value="DUF348"/>
    <property type="match status" value="2"/>
</dbReference>
<comment type="caution">
    <text evidence="4">The sequence shown here is derived from an EMBL/GenBank/DDBJ whole genome shotgun (WGS) entry which is preliminary data.</text>
</comment>
<dbReference type="eggNOG" id="COG3584">
    <property type="taxonomic scope" value="Bacteria"/>
</dbReference>
<dbReference type="RefSeq" id="WP_038267218.1">
    <property type="nucleotide sequence ID" value="NZ_FSRH01000014.1"/>
</dbReference>
<evidence type="ECO:0000313" key="4">
    <source>
        <dbReference type="EMBL" id="KDR94252.1"/>
    </source>
</evidence>
<dbReference type="CDD" id="cd14667">
    <property type="entry name" value="3D_containing_proteins"/>
    <property type="match status" value="1"/>
</dbReference>
<dbReference type="InterPro" id="IPR011098">
    <property type="entry name" value="G5_dom"/>
</dbReference>
<dbReference type="GO" id="GO:0009254">
    <property type="term" value="P:peptidoglycan turnover"/>
    <property type="evidence" value="ECO:0007669"/>
    <property type="project" value="InterPro"/>
</dbReference>
<evidence type="ECO:0000313" key="5">
    <source>
        <dbReference type="Proteomes" id="UP000027946"/>
    </source>
</evidence>
<dbReference type="InterPro" id="IPR007137">
    <property type="entry name" value="DUF348"/>
</dbReference>
<dbReference type="SMART" id="SM01208">
    <property type="entry name" value="G5"/>
    <property type="match status" value="1"/>
</dbReference>
<dbReference type="Proteomes" id="UP000027946">
    <property type="component" value="Unassembled WGS sequence"/>
</dbReference>
<proteinExistence type="predicted"/>
<evidence type="ECO:0000256" key="1">
    <source>
        <dbReference type="ARBA" id="ARBA00022729"/>
    </source>
</evidence>
<organism evidence="4 5">
    <name type="scientific">Peptoclostridium litorale DSM 5388</name>
    <dbReference type="NCBI Taxonomy" id="1121324"/>
    <lineage>
        <taxon>Bacteria</taxon>
        <taxon>Bacillati</taxon>
        <taxon>Bacillota</taxon>
        <taxon>Clostridia</taxon>
        <taxon>Peptostreptococcales</taxon>
        <taxon>Peptoclostridiaceae</taxon>
        <taxon>Peptoclostridium</taxon>
    </lineage>
</organism>
<dbReference type="SUPFAM" id="SSF50685">
    <property type="entry name" value="Barwin-like endoglucanases"/>
    <property type="match status" value="1"/>
</dbReference>
<dbReference type="GO" id="GO:0004553">
    <property type="term" value="F:hydrolase activity, hydrolyzing O-glycosyl compounds"/>
    <property type="evidence" value="ECO:0007669"/>
    <property type="project" value="InterPro"/>
</dbReference>